<evidence type="ECO:0000256" key="2">
    <source>
        <dbReference type="ARBA" id="ARBA00006692"/>
    </source>
</evidence>
<dbReference type="InterPro" id="IPR003599">
    <property type="entry name" value="Ig_sub"/>
</dbReference>
<dbReference type="SMART" id="SM00060">
    <property type="entry name" value="FN3"/>
    <property type="match status" value="1"/>
</dbReference>
<dbReference type="EMBL" id="JAXCGZ010021093">
    <property type="protein sequence ID" value="KAK7060070.1"/>
    <property type="molecule type" value="Genomic_DNA"/>
</dbReference>
<gene>
    <name evidence="9" type="ORF">SK128_021760</name>
</gene>
<comment type="similarity">
    <text evidence="2">Belongs to the protein kinase superfamily. CAMK Ser/Thr protein kinase family.</text>
</comment>
<feature type="non-terminal residue" evidence="9">
    <location>
        <position position="1"/>
    </location>
</feature>
<keyword evidence="3" id="KW-0963">Cytoplasm</keyword>
<evidence type="ECO:0000313" key="10">
    <source>
        <dbReference type="Proteomes" id="UP001381693"/>
    </source>
</evidence>
<dbReference type="InterPro" id="IPR003598">
    <property type="entry name" value="Ig_sub2"/>
</dbReference>
<dbReference type="SUPFAM" id="SSF48726">
    <property type="entry name" value="Immunoglobulin"/>
    <property type="match status" value="6"/>
</dbReference>
<evidence type="ECO:0008006" key="11">
    <source>
        <dbReference type="Google" id="ProtNLM"/>
    </source>
</evidence>
<protein>
    <recommendedName>
        <fullName evidence="11">Titin</fullName>
    </recommendedName>
</protein>
<dbReference type="GO" id="GO:0030154">
    <property type="term" value="P:cell differentiation"/>
    <property type="evidence" value="ECO:0007669"/>
    <property type="project" value="UniProtKB-ARBA"/>
</dbReference>
<comment type="subcellular location">
    <subcellularLocation>
        <location evidence="1">Cytoplasm</location>
        <location evidence="1">Myofibril</location>
        <location evidence="1">Sarcomere</location>
    </subcellularLocation>
</comment>
<accession>A0AAN8WGA4</accession>
<dbReference type="GO" id="GO:0009653">
    <property type="term" value="P:anatomical structure morphogenesis"/>
    <property type="evidence" value="ECO:0007669"/>
    <property type="project" value="UniProtKB-ARBA"/>
</dbReference>
<dbReference type="InterPro" id="IPR013783">
    <property type="entry name" value="Ig-like_fold"/>
</dbReference>
<dbReference type="FunFam" id="2.60.40.10:FF:000425">
    <property type="entry name" value="Myosin light chain kinase"/>
    <property type="match status" value="2"/>
</dbReference>
<dbReference type="Gene3D" id="2.60.40.10">
    <property type="entry name" value="Immunoglobulins"/>
    <property type="match status" value="7"/>
</dbReference>
<dbReference type="Pfam" id="PF00041">
    <property type="entry name" value="fn3"/>
    <property type="match status" value="1"/>
</dbReference>
<keyword evidence="6" id="KW-0393">Immunoglobulin domain</keyword>
<keyword evidence="10" id="KW-1185">Reference proteome</keyword>
<feature type="domain" description="Ig-like" evidence="7">
    <location>
        <begin position="583"/>
        <end position="674"/>
    </location>
</feature>
<organism evidence="9 10">
    <name type="scientific">Halocaridina rubra</name>
    <name type="common">Hawaiian red shrimp</name>
    <dbReference type="NCBI Taxonomy" id="373956"/>
    <lineage>
        <taxon>Eukaryota</taxon>
        <taxon>Metazoa</taxon>
        <taxon>Ecdysozoa</taxon>
        <taxon>Arthropoda</taxon>
        <taxon>Crustacea</taxon>
        <taxon>Multicrustacea</taxon>
        <taxon>Malacostraca</taxon>
        <taxon>Eumalacostraca</taxon>
        <taxon>Eucarida</taxon>
        <taxon>Decapoda</taxon>
        <taxon>Pleocyemata</taxon>
        <taxon>Caridea</taxon>
        <taxon>Atyoidea</taxon>
        <taxon>Atyidae</taxon>
        <taxon>Halocaridina</taxon>
    </lineage>
</organism>
<feature type="domain" description="Ig-like" evidence="7">
    <location>
        <begin position="694"/>
        <end position="733"/>
    </location>
</feature>
<dbReference type="InterPro" id="IPR036179">
    <property type="entry name" value="Ig-like_dom_sf"/>
</dbReference>
<dbReference type="PROSITE" id="PS50835">
    <property type="entry name" value="IG_LIKE"/>
    <property type="match status" value="6"/>
</dbReference>
<proteinExistence type="inferred from homology"/>
<feature type="domain" description="Ig-like" evidence="7">
    <location>
        <begin position="122"/>
        <end position="211"/>
    </location>
</feature>
<evidence type="ECO:0000256" key="5">
    <source>
        <dbReference type="ARBA" id="ARBA00023157"/>
    </source>
</evidence>
<dbReference type="FunFam" id="2.60.40.10:FF:000080">
    <property type="entry name" value="Myosin light chain kinase, smooth muscle"/>
    <property type="match status" value="1"/>
</dbReference>
<keyword evidence="5" id="KW-1015">Disulfide bond</keyword>
<dbReference type="AlphaFoldDB" id="A0AAN8WGA4"/>
<dbReference type="SMART" id="SM00409">
    <property type="entry name" value="IG"/>
    <property type="match status" value="5"/>
</dbReference>
<dbReference type="Proteomes" id="UP001381693">
    <property type="component" value="Unassembled WGS sequence"/>
</dbReference>
<evidence type="ECO:0000256" key="1">
    <source>
        <dbReference type="ARBA" id="ARBA00004204"/>
    </source>
</evidence>
<sequence>GNEGLSDDSETPRFVSELCDQYVQENGTLTLQVEVAGSPPPEVLWLFNGRSLHPSGKFRISATGNMHTLTVFQVTQRDIGTYSCKITNRYGYAYTMSSVYFGAPKPHKGVVVAGADMEMRAPTFKERPESMVTVYKDEEIQLSCSVVGEPTPRVTWTKGAHDVANQTRATKSVKDNHHSLLIRSATFTDSGTYTVEAKNIHGTVRAYCSVKVRETARSRSFSPRGKDEAFPATLAEETRKSSGRFIRDVPGKVGTPKAHDVGKNWVSLQWTKPEHTGGVMVTAYKVESWILGEEARWQDLGVTPIPSFDVYHLKQDREYLFRVTPRNKYGWGEPVMTPRPIRVGRKIEHPTFPRCLPRQVRAMPGGSISLDAQVTGEPMPEIRWYKDGSHIDVDRYPRFSSITSEGSMHHIFGFLCKVSLRIDDLQWEDEGKYELEVLNPGGRITSYTRVSTTNDCSILEAQERINMNLLALSRLDSVPSLAPQFTMRLRDRRVQVGFPVRLTCQIVGVPKPNVIWYKNGEKIIGDDCHMMWQEDGHFYTLEISNSTHDDAAIYSACAANPYGSVLCKCRLIVDSGLRSYISPMFLRELEDQSIREGETITLQTVIEAYPTIGVVWHRDGQRIRPSRKHLFSLDADGIATLVIRKADYTDGGLYTCTASNEMGHIESICRVSVSCTDSDLASGKRKIPKYSNEPMFVRKPRYIDAEEGDLVIIECEVAGDPKPTVTWLRDWLE</sequence>
<dbReference type="Pfam" id="PF07679">
    <property type="entry name" value="I-set"/>
    <property type="match status" value="6"/>
</dbReference>
<evidence type="ECO:0000259" key="8">
    <source>
        <dbReference type="PROSITE" id="PS50853"/>
    </source>
</evidence>
<feature type="domain" description="Ig-like" evidence="7">
    <location>
        <begin position="483"/>
        <end position="560"/>
    </location>
</feature>
<dbReference type="PROSITE" id="PS50853">
    <property type="entry name" value="FN3"/>
    <property type="match status" value="1"/>
</dbReference>
<reference evidence="9 10" key="1">
    <citation type="submission" date="2023-11" db="EMBL/GenBank/DDBJ databases">
        <title>Halocaridina rubra genome assembly.</title>
        <authorList>
            <person name="Smith C."/>
        </authorList>
    </citation>
    <scope>NUCLEOTIDE SEQUENCE [LARGE SCALE GENOMIC DNA]</scope>
    <source>
        <strain evidence="9">EP-1</strain>
        <tissue evidence="9">Whole</tissue>
    </source>
</reference>
<dbReference type="GO" id="GO:0030017">
    <property type="term" value="C:sarcomere"/>
    <property type="evidence" value="ECO:0007669"/>
    <property type="project" value="UniProtKB-SubCell"/>
</dbReference>
<dbReference type="PANTHER" id="PTHR47633">
    <property type="entry name" value="IMMUNOGLOBULIN"/>
    <property type="match status" value="1"/>
</dbReference>
<evidence type="ECO:0000313" key="9">
    <source>
        <dbReference type="EMBL" id="KAK7060070.1"/>
    </source>
</evidence>
<comment type="caution">
    <text evidence="9">The sequence shown here is derived from an EMBL/GenBank/DDBJ whole genome shotgun (WGS) entry which is preliminary data.</text>
</comment>
<dbReference type="CDD" id="cd00063">
    <property type="entry name" value="FN3"/>
    <property type="match status" value="1"/>
</dbReference>
<dbReference type="SMART" id="SM00408">
    <property type="entry name" value="IGc2"/>
    <property type="match status" value="5"/>
</dbReference>
<feature type="non-terminal residue" evidence="9">
    <location>
        <position position="733"/>
    </location>
</feature>
<evidence type="ECO:0000256" key="3">
    <source>
        <dbReference type="ARBA" id="ARBA00022490"/>
    </source>
</evidence>
<keyword evidence="4" id="KW-0677">Repeat</keyword>
<name>A0AAN8WGA4_HALRR</name>
<evidence type="ECO:0000259" key="7">
    <source>
        <dbReference type="PROSITE" id="PS50835"/>
    </source>
</evidence>
<evidence type="ECO:0000256" key="6">
    <source>
        <dbReference type="ARBA" id="ARBA00023319"/>
    </source>
</evidence>
<dbReference type="InterPro" id="IPR007110">
    <property type="entry name" value="Ig-like_dom"/>
</dbReference>
<dbReference type="SUPFAM" id="SSF49265">
    <property type="entry name" value="Fibronectin type III"/>
    <property type="match status" value="1"/>
</dbReference>
<evidence type="ECO:0000256" key="4">
    <source>
        <dbReference type="ARBA" id="ARBA00022737"/>
    </source>
</evidence>
<dbReference type="InterPro" id="IPR003961">
    <property type="entry name" value="FN3_dom"/>
</dbReference>
<feature type="domain" description="Ig-like" evidence="7">
    <location>
        <begin position="350"/>
        <end position="451"/>
    </location>
</feature>
<feature type="domain" description="Ig-like" evidence="7">
    <location>
        <begin position="12"/>
        <end position="100"/>
    </location>
</feature>
<dbReference type="InterPro" id="IPR036116">
    <property type="entry name" value="FN3_sf"/>
</dbReference>
<dbReference type="FunFam" id="2.60.40.10:FF:000345">
    <property type="entry name" value="Muscle M-line assembly protein unc-89"/>
    <property type="match status" value="1"/>
</dbReference>
<feature type="domain" description="Fibronectin type-III" evidence="8">
    <location>
        <begin position="252"/>
        <end position="346"/>
    </location>
</feature>
<dbReference type="InterPro" id="IPR013098">
    <property type="entry name" value="Ig_I-set"/>
</dbReference>